<gene>
    <name evidence="2" type="ORF">JEQ17_39625</name>
</gene>
<proteinExistence type="predicted"/>
<keyword evidence="3" id="KW-1185">Reference proteome</keyword>
<dbReference type="Proteomes" id="UP000595636">
    <property type="component" value="Chromosome"/>
</dbReference>
<keyword evidence="2" id="KW-0238">DNA-binding</keyword>
<organism evidence="2 3">
    <name type="scientific">Streptomyces liliifuscus</name>
    <dbReference type="NCBI Taxonomy" id="2797636"/>
    <lineage>
        <taxon>Bacteria</taxon>
        <taxon>Bacillati</taxon>
        <taxon>Actinomycetota</taxon>
        <taxon>Actinomycetes</taxon>
        <taxon>Kitasatosporales</taxon>
        <taxon>Streptomycetaceae</taxon>
        <taxon>Streptomyces</taxon>
    </lineage>
</organism>
<evidence type="ECO:0000313" key="3">
    <source>
        <dbReference type="Proteomes" id="UP000595636"/>
    </source>
</evidence>
<feature type="region of interest" description="Disordered" evidence="1">
    <location>
        <begin position="900"/>
        <end position="923"/>
    </location>
</feature>
<sequence length="1675" mass="180816">MAKAEVEERAEAEAQGLLRAGAVLPPGTTGGGDRAVPMFTQAYRHPGLDDRIVVRLVAAEQGEGLGAGFLGLEPEGGPTEVGLGHPRALGFPEWVLVHHPSDGHLAMSLVEEMNKVARTAKSRPKKARATYESIGERLAGSVPHFLPTFYEQAGRVFLAADETAYASQMFVNARKAETAHALPFDEARMDAVFLEFALGEAVPTKMLSSYAKGLSSRVPAATAFRHVRGLFVRLAAHGLPPSSPGAGDLRRLAKAAVGRNALAEEVAYLREMLTLPGTVKAPLGWWKAHRPALLELTRQEPAFRGTLLELMPSQWEREELPHWLDLLEKSGATAGLCDASLPADVRPSDGTAGWTRRFLELCRAHYYPTPAELYPLVDRMADGLRAELEASGGLLPPPVGDVNLLDQLLSLGIPVAEPEEGQNLNLVSWAARDHRRDLIALEADHRFHQAFRHGCPTYKRAGHAETVVTLAGSPGGRPLLAEWVGEVCRKYVTAELPAFDSYSGGAFETLSWLPGEAMAVAEKAVREALSTGMAPALSRALRSGLLDELGWPAWEEALEAHESGNLERDVLVTDAWPHLIVLAGMQLRVIGSEGTVLAHELCVPDEVARYRRDADYHYVDGELFVWWRPVDANGRQGYWHHTPSRRVTIEEAGYSRTSNAGGRDGMNGKMAPVSLPLPAGGRTTGHGVLRRGDKAVPGARQVISDGTSYWVWSAVGTDYKNKTWHAYDPVDDTLGEPGQPDWFGEGVRSAPAGSTFSAGWLLPAPSVAPGPMCSPVDGLLGWRVVTLPDGSRRGEDLAGRSVVVPPGRGRSRSPRWVLDFPGADRPLAVIQEYDGIRLIDGNGSVMAVVSRDHTAGTFTAGTPLLPPLRYWHLLQPRDPQGSAALRKVDEDTAAALLAAAMKERPKDTEGQDDPGREEAGSDVLPGTIRTLLPQVGHEALLAGIAGVVRFAAEQQRVLDAARTRLDTAVTGGARDERRPELSDGALTAALQGLGLNGRRYLVQGSAYYYHAPSSKIVRLLRLLGKAQRGLNEPAPAGSPHPALPEQGALSDMDWLTLPTLPSLLALRSGSTATTEDHRKVLEAFLAELDAQQLSVLDPGHWRLVRLRLDRSLFQGPGSLSSNVATVLQLDGGAFLVFLNEWSRSDAEGQVFRAVFHDPAGRFEAPAPYTLLSAEPFAPEPARASGWFTAFRSELAARGPAPWYPAAAEEFARLTGVSPSMARLAIAGVPLTDDARRPVPAETLKTIGVKTADVAVAREAVGCRDAGVWQAVMAALLPAEPSGLWTNGPDVVAAAEVWNRRVGRRTPLSEEVLHEAVRTVQTKPWWAPSDALRGFVDGAAEPRLNDDLTWLTRGHYLSTVENEPGFGTGILNGSVALAAWLAHRLPSGDPVRALLPEVLTAVRARLAHPGLLISLGRRVDPEAFRRGAGSPAETGDGFVRYGAVVLSTTVPDPVAAVRPALLDAAGHDPHFAAVVPGERPSAEDIALRLVHDRRFAELLADPGEPVAGERDADGLWWPQDPARSVPDLVAEVAERYGIGADAAVIYLMLLAMPDPTDHHTARWTGWAKQRGGTARLRAARAELAATDLVLEGSRTRAGRSLFLPGGWTQLAKPYVPLERWKVPMYDLLHGEETVLGVVVPTLPVADLYRVAWRRVLDGDEPRLEELEVPRPRKGRR</sequence>
<protein>
    <submittedName>
        <fullName evidence="2">DNA-binding protein</fullName>
    </submittedName>
</protein>
<accession>A0A7T7L651</accession>
<feature type="compositionally biased region" description="Basic and acidic residues" evidence="1">
    <location>
        <begin position="901"/>
        <end position="919"/>
    </location>
</feature>
<evidence type="ECO:0000256" key="1">
    <source>
        <dbReference type="SAM" id="MobiDB-lite"/>
    </source>
</evidence>
<dbReference type="KEGG" id="slf:JEQ17_39625"/>
<reference evidence="2 3" key="1">
    <citation type="submission" date="2020-12" db="EMBL/GenBank/DDBJ databases">
        <title>A novel species.</title>
        <authorList>
            <person name="Li K."/>
        </authorList>
    </citation>
    <scope>NUCLEOTIDE SEQUENCE [LARGE SCALE GENOMIC DNA]</scope>
    <source>
        <strain evidence="2 3">ZYC-3</strain>
    </source>
</reference>
<dbReference type="EMBL" id="CP066831">
    <property type="protein sequence ID" value="QQM47169.1"/>
    <property type="molecule type" value="Genomic_DNA"/>
</dbReference>
<name>A0A7T7L651_9ACTN</name>
<dbReference type="GO" id="GO:0003677">
    <property type="term" value="F:DNA binding"/>
    <property type="evidence" value="ECO:0007669"/>
    <property type="project" value="UniProtKB-KW"/>
</dbReference>
<evidence type="ECO:0000313" key="2">
    <source>
        <dbReference type="EMBL" id="QQM47169.1"/>
    </source>
</evidence>